<feature type="compositionally biased region" description="Basic residues" evidence="1">
    <location>
        <begin position="1"/>
        <end position="10"/>
    </location>
</feature>
<proteinExistence type="predicted"/>
<keyword evidence="4" id="KW-1185">Reference proteome</keyword>
<dbReference type="InterPro" id="IPR054722">
    <property type="entry name" value="PolX-like_BBD"/>
</dbReference>
<gene>
    <name evidence="3" type="ORF">T4B_6193</name>
</gene>
<feature type="domain" description="Retrovirus-related Pol polyprotein from transposon TNT 1-94-like beta-barrel" evidence="2">
    <location>
        <begin position="70"/>
        <end position="115"/>
    </location>
</feature>
<dbReference type="Pfam" id="PF22936">
    <property type="entry name" value="Pol_BBD"/>
    <property type="match status" value="1"/>
</dbReference>
<evidence type="ECO:0000259" key="2">
    <source>
        <dbReference type="Pfam" id="PF22936"/>
    </source>
</evidence>
<protein>
    <recommendedName>
        <fullName evidence="2">Retrovirus-related Pol polyprotein from transposon TNT 1-94-like beta-barrel domain-containing protein</fullName>
    </recommendedName>
</protein>
<feature type="region of interest" description="Disordered" evidence="1">
    <location>
        <begin position="1"/>
        <end position="29"/>
    </location>
</feature>
<dbReference type="EMBL" id="JYDS01000167">
    <property type="protein sequence ID" value="KRZ22650.1"/>
    <property type="molecule type" value="Genomic_DNA"/>
</dbReference>
<feature type="compositionally biased region" description="Polar residues" evidence="1">
    <location>
        <begin position="15"/>
        <end position="25"/>
    </location>
</feature>
<reference evidence="3 4" key="1">
    <citation type="submission" date="2015-01" db="EMBL/GenBank/DDBJ databases">
        <title>Evolution of Trichinella species and genotypes.</title>
        <authorList>
            <person name="Korhonen P.K."/>
            <person name="Edoardo P."/>
            <person name="Giuseppe L.R."/>
            <person name="Gasser R.B."/>
        </authorList>
    </citation>
    <scope>NUCLEOTIDE SEQUENCE [LARGE SCALE GENOMIC DNA]</scope>
    <source>
        <strain evidence="3">ISS588</strain>
    </source>
</reference>
<accession>A0A0V1IIL3</accession>
<name>A0A0V1IIL3_TRIPS</name>
<evidence type="ECO:0000256" key="1">
    <source>
        <dbReference type="SAM" id="MobiDB-lite"/>
    </source>
</evidence>
<organism evidence="3 4">
    <name type="scientific">Trichinella pseudospiralis</name>
    <name type="common">Parasitic roundworm</name>
    <dbReference type="NCBI Taxonomy" id="6337"/>
    <lineage>
        <taxon>Eukaryota</taxon>
        <taxon>Metazoa</taxon>
        <taxon>Ecdysozoa</taxon>
        <taxon>Nematoda</taxon>
        <taxon>Enoplea</taxon>
        <taxon>Dorylaimia</taxon>
        <taxon>Trichinellida</taxon>
        <taxon>Trichinellidae</taxon>
        <taxon>Trichinella</taxon>
    </lineage>
</organism>
<dbReference type="AlphaFoldDB" id="A0A0V1IIL3"/>
<comment type="caution">
    <text evidence="3">The sequence shown here is derived from an EMBL/GenBank/DDBJ whole genome shotgun (WGS) entry which is preliminary data.</text>
</comment>
<evidence type="ECO:0000313" key="3">
    <source>
        <dbReference type="EMBL" id="KRZ22650.1"/>
    </source>
</evidence>
<sequence length="276" mass="31488">MPSIQRKRDHRITNHALNDSKSMNGQREKDENVRYGAHHNELSPIDEKTNTIQYRGFAKREKTGNGIGDWYVNSGARSHMTCDRNFFESLQRRKSVVYVADNAAIQAEGIEHGWLFCPTPDGTIEKIHLKQVQTRKRKVLSLEWALSLDWWIAASGSGKLLRVLVGSKIVLHIPLLETGLLSAQSIICNGYKIIFQDGMCLITHQNVVAEAKLDASLFQLKRKLQMDTALSVHTHACLHTWHRRMGHRDMEAIRKLNKEQLVKYANATLKMIVRSA</sequence>
<dbReference type="Proteomes" id="UP000054805">
    <property type="component" value="Unassembled WGS sequence"/>
</dbReference>
<evidence type="ECO:0000313" key="4">
    <source>
        <dbReference type="Proteomes" id="UP000054805"/>
    </source>
</evidence>